<dbReference type="Proteomes" id="UP000008022">
    <property type="component" value="Unassembled WGS sequence"/>
</dbReference>
<dbReference type="HOGENOM" id="CLU_805075_0_0_1"/>
<feature type="region of interest" description="Disordered" evidence="1">
    <location>
        <begin position="21"/>
        <end position="47"/>
    </location>
</feature>
<reference evidence="3" key="1">
    <citation type="submission" date="2013-06" db="EMBL/GenBank/DDBJ databases">
        <authorList>
            <person name="Zhao Q."/>
        </authorList>
    </citation>
    <scope>NUCLEOTIDE SEQUENCE</scope>
    <source>
        <strain evidence="3">cv. W1943</strain>
    </source>
</reference>
<evidence type="ECO:0000256" key="1">
    <source>
        <dbReference type="SAM" id="MobiDB-lite"/>
    </source>
</evidence>
<reference evidence="2" key="2">
    <citation type="submission" date="2015-06" db="UniProtKB">
        <authorList>
            <consortium name="EnsemblPlants"/>
        </authorList>
    </citation>
    <scope>IDENTIFICATION</scope>
</reference>
<keyword evidence="3" id="KW-1185">Reference proteome</keyword>
<dbReference type="PANTHER" id="PTHR32133:SF409">
    <property type="entry name" value="F-BOX DOMAIN-CONTAINING PROTEIN"/>
    <property type="match status" value="1"/>
</dbReference>
<evidence type="ECO:0000313" key="3">
    <source>
        <dbReference type="Proteomes" id="UP000008022"/>
    </source>
</evidence>
<accession>A0A0E0NY55</accession>
<dbReference type="EnsemblPlants" id="ORUFI03G26660.1">
    <property type="protein sequence ID" value="ORUFI03G26660.1"/>
    <property type="gene ID" value="ORUFI03G26660"/>
</dbReference>
<dbReference type="Gramene" id="ORUFI03G26660.1">
    <property type="protein sequence ID" value="ORUFI03G26660.1"/>
    <property type="gene ID" value="ORUFI03G26660"/>
</dbReference>
<dbReference type="OMA" id="WDAHASF"/>
<sequence>MAPPLEDDDFLPDILLRLSRRTTPRASSGPPPSARPGAAFSGRPAAATARALHGPRAPVFGVLHNPTNGELDLFVPPTASSSFRPYVGDDRRHRHIIECRHRRVLLYDFAFPNSTCGGPGYFVWDPITGEQHRIPNVMGLRRRNPEKKRRWDAHASFYSSDTGEWSLDHVCIHLDRLRAGGVYTSRTTGRAAAHVVGDSLYFVGKSGVLLRYRYGRLLVIDSDVLSVIQPPPDAKRRLRLGYTVFMASPENELLSRPLVDAIKAELERLFLDKVSFRLAMFRPFVGEVLVGKISGYDEKGLHGELFIFLLTFKEFIFLLTFKELVGWQTLLSDSYLACLIIPFLL</sequence>
<proteinExistence type="predicted"/>
<protein>
    <submittedName>
        <fullName evidence="2">Uncharacterized protein</fullName>
    </submittedName>
</protein>
<dbReference type="PANTHER" id="PTHR32133">
    <property type="entry name" value="OS07G0120400 PROTEIN"/>
    <property type="match status" value="1"/>
</dbReference>
<dbReference type="AlphaFoldDB" id="A0A0E0NY55"/>
<organism evidence="2 3">
    <name type="scientific">Oryza rufipogon</name>
    <name type="common">Brownbeard rice</name>
    <name type="synonym">Asian wild rice</name>
    <dbReference type="NCBI Taxonomy" id="4529"/>
    <lineage>
        <taxon>Eukaryota</taxon>
        <taxon>Viridiplantae</taxon>
        <taxon>Streptophyta</taxon>
        <taxon>Embryophyta</taxon>
        <taxon>Tracheophyta</taxon>
        <taxon>Spermatophyta</taxon>
        <taxon>Magnoliopsida</taxon>
        <taxon>Liliopsida</taxon>
        <taxon>Poales</taxon>
        <taxon>Poaceae</taxon>
        <taxon>BOP clade</taxon>
        <taxon>Oryzoideae</taxon>
        <taxon>Oryzeae</taxon>
        <taxon>Oryzinae</taxon>
        <taxon>Oryza</taxon>
    </lineage>
</organism>
<name>A0A0E0NY55_ORYRU</name>
<evidence type="ECO:0000313" key="2">
    <source>
        <dbReference type="EnsemblPlants" id="ORUFI03G26660.1"/>
    </source>
</evidence>